<keyword evidence="1" id="KW-0472">Membrane</keyword>
<evidence type="ECO:0000256" key="1">
    <source>
        <dbReference type="SAM" id="Phobius"/>
    </source>
</evidence>
<feature type="transmembrane region" description="Helical" evidence="1">
    <location>
        <begin position="247"/>
        <end position="276"/>
    </location>
</feature>
<evidence type="ECO:0000313" key="2">
    <source>
        <dbReference type="EMBL" id="KIG12952.1"/>
    </source>
</evidence>
<feature type="transmembrane region" description="Helical" evidence="1">
    <location>
        <begin position="185"/>
        <end position="206"/>
    </location>
</feature>
<feature type="transmembrane region" description="Helical" evidence="1">
    <location>
        <begin position="151"/>
        <end position="173"/>
    </location>
</feature>
<feature type="transmembrane region" description="Helical" evidence="1">
    <location>
        <begin position="296"/>
        <end position="315"/>
    </location>
</feature>
<proteinExistence type="predicted"/>
<keyword evidence="1" id="KW-0812">Transmembrane</keyword>
<reference evidence="2 3" key="1">
    <citation type="submission" date="2014-12" db="EMBL/GenBank/DDBJ databases">
        <title>Genome assembly of Enhygromyxa salina DSM 15201.</title>
        <authorList>
            <person name="Sharma G."/>
            <person name="Subramanian S."/>
        </authorList>
    </citation>
    <scope>NUCLEOTIDE SEQUENCE [LARGE SCALE GENOMIC DNA]</scope>
    <source>
        <strain evidence="2 3">DSM 15201</strain>
    </source>
</reference>
<feature type="transmembrane region" description="Helical" evidence="1">
    <location>
        <begin position="83"/>
        <end position="104"/>
    </location>
</feature>
<sequence>MASLAGGRLASARAPVADLVWQLDEPDAGPSRSSASPATTPGRSLAWVDRGVALIVALLGLGLAWFGARANRRTPAAIRWPELLGLALLLLGFVGATLTMTSVLPLHEHNSFIARSDCAIDDHCLEDPASAWNLTTLQVYGSLLSRVPYRAAALSGVSLACSVLVLVLLWALGRTLMRALGRPELGAVAGLSAVAVLACHPVAWRLAGAATFWPWALAWCLAGAVAGLWASGAVASSDRSTRAAGGLAWVVAAGCLAIACGGNFVLLTLGACLLAAPCCWSPAWSGEPAGQPWRAAGIRAVVIGLPALGVFALVATPDYVAGYARAFGESGLDDSITLAEMWRRFNPLLLDGRISTRVWTPALLLGLAWMWPGQAKGPRLHALRTLAPLVYAWLIPAAFLGLAAGEVIGSGYPVGFINHHWELCWTALWTGLGVAWIVGALEARAPLRALVGERLPAGLRWSKVLPVALVLLAALLGPRAREGWRMATGERVLERELLALEATFAELPAHDVLVIPPRMLEPTTDAPTQWDRLEVVFPAGFYAYAMRERGLEPAQIIELDRLAEHPPAPGARVLFYMGSSLRSFQPHEIEAGAVDDGLERPPLLRLRDEWTLEGVHEFVVRGEQHEAISQRLGADRRSELELGFYWLRRRE</sequence>
<gene>
    <name evidence="2" type="ORF">DB30_00836</name>
</gene>
<dbReference type="Proteomes" id="UP000031599">
    <property type="component" value="Unassembled WGS sequence"/>
</dbReference>
<feature type="transmembrane region" description="Helical" evidence="1">
    <location>
        <begin position="423"/>
        <end position="441"/>
    </location>
</feature>
<organism evidence="2 3">
    <name type="scientific">Enhygromyxa salina</name>
    <dbReference type="NCBI Taxonomy" id="215803"/>
    <lineage>
        <taxon>Bacteria</taxon>
        <taxon>Pseudomonadati</taxon>
        <taxon>Myxococcota</taxon>
        <taxon>Polyangia</taxon>
        <taxon>Nannocystales</taxon>
        <taxon>Nannocystaceae</taxon>
        <taxon>Enhygromyxa</taxon>
    </lineage>
</organism>
<feature type="transmembrane region" description="Helical" evidence="1">
    <location>
        <begin position="461"/>
        <end position="477"/>
    </location>
</feature>
<feature type="transmembrane region" description="Helical" evidence="1">
    <location>
        <begin position="391"/>
        <end position="411"/>
    </location>
</feature>
<keyword evidence="1" id="KW-1133">Transmembrane helix</keyword>
<dbReference type="EMBL" id="JMCC02000112">
    <property type="protein sequence ID" value="KIG12952.1"/>
    <property type="molecule type" value="Genomic_DNA"/>
</dbReference>
<evidence type="ECO:0008006" key="4">
    <source>
        <dbReference type="Google" id="ProtNLM"/>
    </source>
</evidence>
<name>A0A0C2CYL2_9BACT</name>
<evidence type="ECO:0000313" key="3">
    <source>
        <dbReference type="Proteomes" id="UP000031599"/>
    </source>
</evidence>
<dbReference type="AlphaFoldDB" id="A0A0C2CYL2"/>
<protein>
    <recommendedName>
        <fullName evidence="4">Glycosyltransferase RgtA/B/C/D-like domain-containing protein</fullName>
    </recommendedName>
</protein>
<comment type="caution">
    <text evidence="2">The sequence shown here is derived from an EMBL/GenBank/DDBJ whole genome shotgun (WGS) entry which is preliminary data.</text>
</comment>
<feature type="transmembrane region" description="Helical" evidence="1">
    <location>
        <begin position="212"/>
        <end position="235"/>
    </location>
</feature>
<accession>A0A0C2CYL2</accession>
<feature type="transmembrane region" description="Helical" evidence="1">
    <location>
        <begin position="51"/>
        <end position="71"/>
    </location>
</feature>